<evidence type="ECO:0000313" key="3">
    <source>
        <dbReference type="Proteomes" id="UP001501470"/>
    </source>
</evidence>
<evidence type="ECO:0000259" key="1">
    <source>
        <dbReference type="PROSITE" id="PS51481"/>
    </source>
</evidence>
<keyword evidence="2" id="KW-0418">Kinase</keyword>
<dbReference type="PANTHER" id="PTHR28629:SF4">
    <property type="entry name" value="TRIOKINASE_FMN CYCLASE"/>
    <property type="match status" value="1"/>
</dbReference>
<dbReference type="InterPro" id="IPR004006">
    <property type="entry name" value="DhaK_dom"/>
</dbReference>
<organism evidence="2 3">
    <name type="scientific">Dactylosporangium maewongense</name>
    <dbReference type="NCBI Taxonomy" id="634393"/>
    <lineage>
        <taxon>Bacteria</taxon>
        <taxon>Bacillati</taxon>
        <taxon>Actinomycetota</taxon>
        <taxon>Actinomycetes</taxon>
        <taxon>Micromonosporales</taxon>
        <taxon>Micromonosporaceae</taxon>
        <taxon>Dactylosporangium</taxon>
    </lineage>
</organism>
<dbReference type="EMBL" id="BAAAQD010000038">
    <property type="protein sequence ID" value="GAA1567507.1"/>
    <property type="molecule type" value="Genomic_DNA"/>
</dbReference>
<dbReference type="Pfam" id="PF02733">
    <property type="entry name" value="Dak1"/>
    <property type="match status" value="1"/>
</dbReference>
<dbReference type="Gene3D" id="3.40.50.10440">
    <property type="entry name" value="Dihydroxyacetone kinase, domain 1"/>
    <property type="match status" value="1"/>
</dbReference>
<keyword evidence="3" id="KW-1185">Reference proteome</keyword>
<dbReference type="Gene3D" id="3.30.1180.20">
    <property type="entry name" value="Dihydroxyacetone kinase, domain 2"/>
    <property type="match status" value="1"/>
</dbReference>
<sequence>MMGDASTVVPDYLRGLAAAHPGVVEYDPEHRIVVRRAPVRAGKVGLISGGGSGCEPLHAGYVGLGMLDAACPGEVFSSPVPNQIMAATQRADHGAGVLYIIKNFGGEVMNFGLAAEILRRKGIRIEKVLVNDDTSFPPELAGRRRGLGATVLVEKIAGAAAEEGRPLDDVAALARRVVEHSRTFGVALSSCTNPRTGRRTFELPDGEYEVGVGIGGDRGHERRPLPPVDEIADVMLDRITVELRSQPGDRVLVLLSGLGSTPAIELYGLFAAVADRLGKHGVEPVRSLVGDYITSLDSHGALLTVLRADDELLELWDRPVHTPSLRWGA</sequence>
<dbReference type="SUPFAM" id="SSF82549">
    <property type="entry name" value="DAK1/DegV-like"/>
    <property type="match status" value="1"/>
</dbReference>
<protein>
    <submittedName>
        <fullName evidence="2">Dihydroxyacetone kinase subunit DhaK</fullName>
    </submittedName>
</protein>
<dbReference type="GO" id="GO:0016301">
    <property type="term" value="F:kinase activity"/>
    <property type="evidence" value="ECO:0007669"/>
    <property type="project" value="UniProtKB-KW"/>
</dbReference>
<dbReference type="Proteomes" id="UP001501470">
    <property type="component" value="Unassembled WGS sequence"/>
</dbReference>
<proteinExistence type="predicted"/>
<gene>
    <name evidence="2" type="primary">dhaK_2</name>
    <name evidence="2" type="ORF">GCM10009827_106540</name>
</gene>
<dbReference type="InterPro" id="IPR050861">
    <property type="entry name" value="Dihydroxyacetone_Kinase"/>
</dbReference>
<name>A0ABP4NTX5_9ACTN</name>
<accession>A0ABP4NTX5</accession>
<dbReference type="PROSITE" id="PS51481">
    <property type="entry name" value="DHAK"/>
    <property type="match status" value="1"/>
</dbReference>
<evidence type="ECO:0000313" key="2">
    <source>
        <dbReference type="EMBL" id="GAA1567507.1"/>
    </source>
</evidence>
<dbReference type="PANTHER" id="PTHR28629">
    <property type="entry name" value="TRIOKINASE/FMN CYCLASE"/>
    <property type="match status" value="1"/>
</dbReference>
<reference evidence="3" key="1">
    <citation type="journal article" date="2019" name="Int. J. Syst. Evol. Microbiol.">
        <title>The Global Catalogue of Microorganisms (GCM) 10K type strain sequencing project: providing services to taxonomists for standard genome sequencing and annotation.</title>
        <authorList>
            <consortium name="The Broad Institute Genomics Platform"/>
            <consortium name="The Broad Institute Genome Sequencing Center for Infectious Disease"/>
            <person name="Wu L."/>
            <person name="Ma J."/>
        </authorList>
    </citation>
    <scope>NUCLEOTIDE SEQUENCE [LARGE SCALE GENOMIC DNA]</scope>
    <source>
        <strain evidence="3">JCM 15933</strain>
    </source>
</reference>
<keyword evidence="2" id="KW-0808">Transferase</keyword>
<comment type="caution">
    <text evidence="2">The sequence shown here is derived from an EMBL/GenBank/DDBJ whole genome shotgun (WGS) entry which is preliminary data.</text>
</comment>
<feature type="domain" description="DhaK" evidence="1">
    <location>
        <begin position="4"/>
        <end position="327"/>
    </location>
</feature>